<dbReference type="RefSeq" id="WP_345373857.1">
    <property type="nucleotide sequence ID" value="NZ_BAABJX010000052.1"/>
</dbReference>
<feature type="coiled-coil region" evidence="1">
    <location>
        <begin position="963"/>
        <end position="997"/>
    </location>
</feature>
<dbReference type="Pfam" id="PF13476">
    <property type="entry name" value="AAA_23"/>
    <property type="match status" value="1"/>
</dbReference>
<proteinExistence type="predicted"/>
<dbReference type="PANTHER" id="PTHR32114">
    <property type="entry name" value="ABC TRANSPORTER ABCH.3"/>
    <property type="match status" value="1"/>
</dbReference>
<gene>
    <name evidence="3" type="ORF">GCM10023331_33350</name>
</gene>
<keyword evidence="4" id="KW-1185">Reference proteome</keyword>
<protein>
    <submittedName>
        <fullName evidence="3">AAA family ATPase</fullName>
    </submittedName>
</protein>
<evidence type="ECO:0000313" key="4">
    <source>
        <dbReference type="Proteomes" id="UP001500298"/>
    </source>
</evidence>
<sequence>MKINKIYIKNLNSLKGEHEIDFTDQYLNEAGLIAITGETGAGKSTLLDAILLALYNRVPRYDKNLSANVLHATGGLVTKGEKEAIAAVELELKVDGKKQTYRCKWNAFKGQRGDAAHRITGYHMELAQLANGEEKIIASGTYQKVVPQVEKVIGLHYDQFIQAVMLSQGEFTKLLKASKAERNTLLEKITRTFDFRDISIKVYKRHIQEQRTLEQLQQQLALYKGLTEEEVQQKKEEEEEKKILLQEKQEVWKQWNEYLSSFRQLELLEKEHTALLEDYASWEKKKEGFQQETIRVELHEKVAPLKALWEQLNHKKAQQSEVQQQITQQEQVWERTNTSLQEILPKQQQYIKQLETFKEKEQALGTEWKQVEELDKMLERQVTLSNSERKELEQLNGKRETVQKNIEQKNGKIQQKEEAVAQANNWLQQHQVLGELTEKYAVLQTYQLRLQEQQNVLQQQVEEVSSTQTRQRLWEAIEGGDMITPLSSWMDQLKKSVIQLNEQLPYTNWTEEQYANAIGLLEEAFRVQKQEETINQKLQLLEDRAKTYQLKMQSLQGELEKAIQTQEYAGLSYKEISVKWQRVQLESSENIVALRKALRPEQPCPVCGSKEHPYGHQSTAEEERATVEKELKHWEVVLKESQESTNSLKRNCGEVETKMEMLGEQKMELQKEYTQLKEQEDKCMQQVQKVIPEDTIENRSEKYEQLKEGSKCLKQKARYEQLLFELNAIKKTQLKYEEVEAQWDTMVKPFTTYIDDPSDALGFLKKQKVAYERKVLVYQEEKQELLLLQQTLGQQQQQLQEINEEEAKREAAYQKLQEQKEKLQRQRFSLFGDKNLAIEKEQFHQQKEECATALQQLNAEVTRLETSLKHLVDRKVQLDSQQKQLQEECAITEIKLKEKAIERGIQDWATIGEQLLTEDEYQTIIKQQSSLKEEGTVLITKLQEKKQGISSYQQKLQDVTLDKPTLEKDLAALQITIDTLQEEIASIKAAFQQDKEQQVKRTRIQKKIKDQEKNCHIWHTLNSMLGSSTGDKFNNYAQALMLGILLEYANRHLAQISKRYQFVTQVYQTPTDDLFVYDKDMGEEVRAVRTLSGGETFLLSLSLALGLADMASNNIRIESLFIDEGFGTLDKETLEDVLATLENLQYETQKKIMVISHVPELQERIGTHIRLQKSGNGHSTVTIG</sequence>
<feature type="coiled-coil region" evidence="1">
    <location>
        <begin position="778"/>
        <end position="888"/>
    </location>
</feature>
<dbReference type="InterPro" id="IPR027417">
    <property type="entry name" value="P-loop_NTPase"/>
</dbReference>
<evidence type="ECO:0000259" key="2">
    <source>
        <dbReference type="Pfam" id="PF13476"/>
    </source>
</evidence>
<reference evidence="4" key="1">
    <citation type="journal article" date="2019" name="Int. J. Syst. Evol. Microbiol.">
        <title>The Global Catalogue of Microorganisms (GCM) 10K type strain sequencing project: providing services to taxonomists for standard genome sequencing and annotation.</title>
        <authorList>
            <consortium name="The Broad Institute Genomics Platform"/>
            <consortium name="The Broad Institute Genome Sequencing Center for Infectious Disease"/>
            <person name="Wu L."/>
            <person name="Ma J."/>
        </authorList>
    </citation>
    <scope>NUCLEOTIDE SEQUENCE [LARGE SCALE GENOMIC DNA]</scope>
    <source>
        <strain evidence="4">JCM 18326</strain>
    </source>
</reference>
<feature type="coiled-coil region" evidence="1">
    <location>
        <begin position="213"/>
        <end position="285"/>
    </location>
</feature>
<keyword evidence="1" id="KW-0175">Coiled coil</keyword>
<dbReference type="Proteomes" id="UP001500298">
    <property type="component" value="Unassembled WGS sequence"/>
</dbReference>
<evidence type="ECO:0000256" key="1">
    <source>
        <dbReference type="SAM" id="Coils"/>
    </source>
</evidence>
<dbReference type="Pfam" id="PF13558">
    <property type="entry name" value="SbcC_Walker_B"/>
    <property type="match status" value="1"/>
</dbReference>
<dbReference type="Gene3D" id="3.40.50.300">
    <property type="entry name" value="P-loop containing nucleotide triphosphate hydrolases"/>
    <property type="match status" value="2"/>
</dbReference>
<organism evidence="3 4">
    <name type="scientific">Algivirga pacifica</name>
    <dbReference type="NCBI Taxonomy" id="1162670"/>
    <lineage>
        <taxon>Bacteria</taxon>
        <taxon>Pseudomonadati</taxon>
        <taxon>Bacteroidota</taxon>
        <taxon>Cytophagia</taxon>
        <taxon>Cytophagales</taxon>
        <taxon>Flammeovirgaceae</taxon>
        <taxon>Algivirga</taxon>
    </lineage>
</organism>
<accession>A0ABP9DIE6</accession>
<name>A0ABP9DIE6_9BACT</name>
<dbReference type="EMBL" id="BAABJX010000052">
    <property type="protein sequence ID" value="GAA4845901.1"/>
    <property type="molecule type" value="Genomic_DNA"/>
</dbReference>
<dbReference type="PANTHER" id="PTHR32114:SF2">
    <property type="entry name" value="ABC TRANSPORTER ABCH.3"/>
    <property type="match status" value="1"/>
</dbReference>
<feature type="coiled-coil region" evidence="1">
    <location>
        <begin position="531"/>
        <end position="565"/>
    </location>
</feature>
<dbReference type="InterPro" id="IPR038729">
    <property type="entry name" value="Rad50/SbcC_AAA"/>
</dbReference>
<feature type="coiled-coil region" evidence="1">
    <location>
        <begin position="385"/>
        <end position="419"/>
    </location>
</feature>
<comment type="caution">
    <text evidence="3">The sequence shown here is derived from an EMBL/GenBank/DDBJ whole genome shotgun (WGS) entry which is preliminary data.</text>
</comment>
<feature type="coiled-coil region" evidence="1">
    <location>
        <begin position="652"/>
        <end position="686"/>
    </location>
</feature>
<evidence type="ECO:0000313" key="3">
    <source>
        <dbReference type="EMBL" id="GAA4845901.1"/>
    </source>
</evidence>
<feature type="domain" description="Rad50/SbcC-type AAA" evidence="2">
    <location>
        <begin position="5"/>
        <end position="254"/>
    </location>
</feature>
<feature type="coiled-coil region" evidence="1">
    <location>
        <begin position="443"/>
        <end position="470"/>
    </location>
</feature>
<dbReference type="SUPFAM" id="SSF52540">
    <property type="entry name" value="P-loop containing nucleoside triphosphate hydrolases"/>
    <property type="match status" value="2"/>
</dbReference>